<evidence type="ECO:0000313" key="1">
    <source>
        <dbReference type="EMBL" id="KAK2956796.1"/>
    </source>
</evidence>
<keyword evidence="2" id="KW-1185">Reference proteome</keyword>
<organism evidence="1 2">
    <name type="scientific">Blattamonas nauphoetae</name>
    <dbReference type="NCBI Taxonomy" id="2049346"/>
    <lineage>
        <taxon>Eukaryota</taxon>
        <taxon>Metamonada</taxon>
        <taxon>Preaxostyla</taxon>
        <taxon>Oxymonadida</taxon>
        <taxon>Blattamonas</taxon>
    </lineage>
</organism>
<dbReference type="InterPro" id="IPR011050">
    <property type="entry name" value="Pectin_lyase_fold/virulence"/>
</dbReference>
<reference evidence="1 2" key="1">
    <citation type="journal article" date="2022" name="bioRxiv">
        <title>Genomics of Preaxostyla Flagellates Illuminates Evolutionary Transitions and the Path Towards Mitochondrial Loss.</title>
        <authorList>
            <person name="Novak L.V.F."/>
            <person name="Treitli S.C."/>
            <person name="Pyrih J."/>
            <person name="Halakuc P."/>
            <person name="Pipaliya S.V."/>
            <person name="Vacek V."/>
            <person name="Brzon O."/>
            <person name="Soukal P."/>
            <person name="Eme L."/>
            <person name="Dacks J.B."/>
            <person name="Karnkowska A."/>
            <person name="Elias M."/>
            <person name="Hampl V."/>
        </authorList>
    </citation>
    <scope>NUCLEOTIDE SEQUENCE [LARGE SCALE GENOMIC DNA]</scope>
    <source>
        <strain evidence="1">NAU3</strain>
        <tissue evidence="1">Gut</tissue>
    </source>
</reference>
<proteinExistence type="predicted"/>
<sequence>MDILSNAALVAPLISSTQNGSRVLLSGFNFESLSLDLNTPFLLSGPSSTVHLSSSRFRNITTSLLSNTPSRQHCRNTSSSVVVVATTFEHSEMPYQGALTDFDSAESLLVLNSSFLHLRNGVAYTDRIELASSATYTNDVFIDISQTDRGSGAAICITAGTLTLERCRFEDLSSGTMGDGGAVFSSGDEVKADRCVFRNCRGRNGGAIFCGLNTKLTVLASQFEKCSSTIEKWSEKVEFSGDSSNTAQHANGGGGALFIHFKVNHQIVDSLFQDCSAPSFGGGIFVNNADNPAVLPDHFRLAFCLFIGTKVNETIGTGNSGGHIMFAKVGTILEQMISDDQAIPDFFQGLNTDYTSRIEGVVTDTQSRDTQNIRFGRASLQNLDHAFRSINLIVSTTGTDSPMCGSEWNPCRTVSNAGHFIQTGYTIVIEEGEFKTEGSNIENYVFVASRDITFEGQGQREDSTGTKVEFTSPAYNAAIFVTTGTATLSEMTVQLSALSSDGWNLVEVDGGGTVEIASCALVGTGSEQNGRLMSVVSGSLIVTQSSFCNILSNLDNGPAISASVSSSSSVSISSSSFTSCKLSDGSGVGGAIHLFLEADTADFVLSDLHFTSNEATKAKDVFISAADLSLDKRVLTSAKFAIEWEDNTSDNTRFRCESRGGDYGIAEVGIPEYLVQLKMVFVDSTQPNDAVGCGKAASPCQSIRGAANQQTNTELNGHFVVVVGAGLLKGDVTVKSSSFRPNADTGSAVIQLDAGYSLSCSGSVKFTRMDFTFTQNVASQTKTLLNLTSGNLVLTECTFKSHTSGTRIKANQLVAVSGTGTIVADELKATDLSFASAVFDINSDSIEVGSVKLSDCEFTGTPTATFVSLTSTSPSSRLSVGPISFGSSNADPSPIDPSPLTLAEIKAPRTATVESAVTLFTSTSSSFTSNTKISTTDTPAEVVSILKIVTVSSFSQSVTRSTIKFAAGTDASSATSLVDTSFASLVLADTTVDVSSLTNFFSEAVFAVKAHSLSISFTTLSEVLSDVSGMTCPLVSVTGGSLALSKVKIDGTALPLSFAKSVIVQTGGTVQLTDSHFTNIASTSSGAAVHSTLTASGHTLTIASCGFAACSSNGRGGALNVNVVAGSFVISTQSSTISKCSSASNGGAISLDLTELTSGTFNIAGASFGTGTDANSCGSGKFGKDVYMDGDLTSFNDKTLFPSAYSASPVNEALKDSIAVSSTHTNLIMPLLQYLHSPTTEGFVDDTIDSDDITQCGHLFVNCKTLSQLKQNAPSLSSVKIVSALTIKTEFAVLQTMTITSKEELPRSSLVLVSTPSLSITSSTPTLTLTNLAISTASSSSARNSDTAYLLIASGKLVVSQSTFTSSASLPCPLVFAKTSGALEIDDFNATNMPNLHDALIRGQTSATMKVANSNFEYITRTTAKGDTENGTVISAVLKDVSSSTLDTLTFDTCGTAVFLNMEECPLSLDYSVRNVAFTTTTPSQLYVCGDDLSLLLKPSKWTDLPQALADETHEIFMTFSSMWEIIVSLRFYLVPPERLEMFVSSSGRGSDVGDGTRSSPFETIWQSLERAKGQSEDVRVVLVGKGRIGGKSEMVGREGLEMEIVGESEGSEMECLIVESKGSERKEKEGMITLDKQSLTLSSLVVSLHSSHRSVEAVFILTSSSVLILESCSLRTSEPISHSLICLAGSSSLTVFDLECESVSFVGKGGIVKVSTCASLDLSSCSFTSASFGGGCVVWGRTEGTVTVHNTAFTRCSGVAFGSVIRVMGCGTRVKITKCTFSECVTRVRFGEVSWEGGSVGGGCRDSNLPRLTF</sequence>
<gene>
    <name evidence="1" type="ORF">BLNAU_8249</name>
</gene>
<evidence type="ECO:0000313" key="2">
    <source>
        <dbReference type="Proteomes" id="UP001281761"/>
    </source>
</evidence>
<dbReference type="SUPFAM" id="SSF51126">
    <property type="entry name" value="Pectin lyase-like"/>
    <property type="match status" value="3"/>
</dbReference>
<comment type="caution">
    <text evidence="1">The sequence shown here is derived from an EMBL/GenBank/DDBJ whole genome shotgun (WGS) entry which is preliminary data.</text>
</comment>
<name>A0ABQ9XZ90_9EUKA</name>
<accession>A0ABQ9XZ90</accession>
<dbReference type="Proteomes" id="UP001281761">
    <property type="component" value="Unassembled WGS sequence"/>
</dbReference>
<dbReference type="EMBL" id="JARBJD010000052">
    <property type="protein sequence ID" value="KAK2956796.1"/>
    <property type="molecule type" value="Genomic_DNA"/>
</dbReference>
<protein>
    <submittedName>
        <fullName evidence="1">Uncharacterized protein</fullName>
    </submittedName>
</protein>